<dbReference type="AlphaFoldDB" id="A0A2C6KP63"/>
<proteinExistence type="predicted"/>
<evidence type="ECO:0000313" key="3">
    <source>
        <dbReference type="Proteomes" id="UP000221165"/>
    </source>
</evidence>
<dbReference type="OrthoDB" id="340346at2759"/>
<sequence>MHLLQDDVWAVRQEGPTALEYLVENAILSPLYEEENRRVKLLREGSKTSRFFERKGSSSSFTSLASMGGSRTSRNFEGGDEKNEVKKKEKEDGAVSIALAREAILIDRLIPILDELAQDKRYFVRGETCRYILAIYRYFSPSVWKHQLSPLLERIAQDEVPQARYAAAKAVEILELQASQRGEIEGDDSSCVSTSATTTTSPKEDFFLERSWIDAMKKKFLQDEDEDVASVFSPPFDDE</sequence>
<gene>
    <name evidence="2" type="ORF">CSUI_003874</name>
</gene>
<name>A0A2C6KP63_9APIC</name>
<dbReference type="InterPro" id="IPR011989">
    <property type="entry name" value="ARM-like"/>
</dbReference>
<accession>A0A2C6KP63</accession>
<dbReference type="Proteomes" id="UP000221165">
    <property type="component" value="Unassembled WGS sequence"/>
</dbReference>
<dbReference type="InterPro" id="IPR016024">
    <property type="entry name" value="ARM-type_fold"/>
</dbReference>
<feature type="compositionally biased region" description="Basic and acidic residues" evidence="1">
    <location>
        <begin position="77"/>
        <end position="88"/>
    </location>
</feature>
<protein>
    <submittedName>
        <fullName evidence="2">Heat repeat-containing protein</fullName>
    </submittedName>
</protein>
<reference evidence="2 3" key="1">
    <citation type="journal article" date="2017" name="Int. J. Parasitol.">
        <title>The genome of the protozoan parasite Cystoisospora suis and a reverse vaccinology approach to identify vaccine candidates.</title>
        <authorList>
            <person name="Palmieri N."/>
            <person name="Shrestha A."/>
            <person name="Ruttkowski B."/>
            <person name="Beck T."/>
            <person name="Vogl C."/>
            <person name="Tomley F."/>
            <person name="Blake D.P."/>
            <person name="Joachim A."/>
        </authorList>
    </citation>
    <scope>NUCLEOTIDE SEQUENCE [LARGE SCALE GENOMIC DNA]</scope>
    <source>
        <strain evidence="2 3">Wien I</strain>
    </source>
</reference>
<dbReference type="SUPFAM" id="SSF48371">
    <property type="entry name" value="ARM repeat"/>
    <property type="match status" value="1"/>
</dbReference>
<dbReference type="GeneID" id="94427280"/>
<evidence type="ECO:0000256" key="1">
    <source>
        <dbReference type="SAM" id="MobiDB-lite"/>
    </source>
</evidence>
<evidence type="ECO:0000313" key="2">
    <source>
        <dbReference type="EMBL" id="PHJ22280.1"/>
    </source>
</evidence>
<dbReference type="EMBL" id="MIGC01001747">
    <property type="protein sequence ID" value="PHJ22280.1"/>
    <property type="molecule type" value="Genomic_DNA"/>
</dbReference>
<dbReference type="VEuPathDB" id="ToxoDB:CSUI_003874"/>
<feature type="compositionally biased region" description="Polar residues" evidence="1">
    <location>
        <begin position="59"/>
        <end position="75"/>
    </location>
</feature>
<organism evidence="2 3">
    <name type="scientific">Cystoisospora suis</name>
    <dbReference type="NCBI Taxonomy" id="483139"/>
    <lineage>
        <taxon>Eukaryota</taxon>
        <taxon>Sar</taxon>
        <taxon>Alveolata</taxon>
        <taxon>Apicomplexa</taxon>
        <taxon>Conoidasida</taxon>
        <taxon>Coccidia</taxon>
        <taxon>Eucoccidiorida</taxon>
        <taxon>Eimeriorina</taxon>
        <taxon>Sarcocystidae</taxon>
        <taxon>Cystoisospora</taxon>
    </lineage>
</organism>
<feature type="region of interest" description="Disordered" evidence="1">
    <location>
        <begin position="59"/>
        <end position="88"/>
    </location>
</feature>
<keyword evidence="3" id="KW-1185">Reference proteome</keyword>
<dbReference type="RefSeq" id="XP_067923957.1">
    <property type="nucleotide sequence ID" value="XM_068064069.1"/>
</dbReference>
<comment type="caution">
    <text evidence="2">The sequence shown here is derived from an EMBL/GenBank/DDBJ whole genome shotgun (WGS) entry which is preliminary data.</text>
</comment>
<dbReference type="Gene3D" id="1.25.10.10">
    <property type="entry name" value="Leucine-rich Repeat Variant"/>
    <property type="match status" value="1"/>
</dbReference>